<reference evidence="3" key="1">
    <citation type="journal article" date="2017" name="Int. J. Syst. Evol. Microbiol.">
        <title>Notoacmeibacter marinus gen. nov., sp. nov., isolated from the gut of a limpet and proposal of Notoacmeibacteraceae fam. nov. in the order Rhizobiales of the class Alphaproteobacteria.</title>
        <authorList>
            <person name="Huang Z."/>
            <person name="Guo F."/>
            <person name="Lai Q."/>
        </authorList>
    </citation>
    <scope>NUCLEOTIDE SEQUENCE [LARGE SCALE GENOMIC DNA]</scope>
    <source>
        <strain evidence="3">XMTR2A4</strain>
    </source>
</reference>
<dbReference type="AlphaFoldDB" id="A0A231UU62"/>
<name>A0A231UU62_9HYPH</name>
<dbReference type="InterPro" id="IPR035093">
    <property type="entry name" value="RelE/ParE_toxin_dom_sf"/>
</dbReference>
<accession>A0A231UU62</accession>
<dbReference type="RefSeq" id="WP_094078250.1">
    <property type="nucleotide sequence ID" value="NZ_NBYO01000003.1"/>
</dbReference>
<dbReference type="EMBL" id="NBYO01000003">
    <property type="protein sequence ID" value="OXS99472.1"/>
    <property type="molecule type" value="Genomic_DNA"/>
</dbReference>
<comment type="caution">
    <text evidence="2">The sequence shown here is derived from an EMBL/GenBank/DDBJ whole genome shotgun (WGS) entry which is preliminary data.</text>
</comment>
<gene>
    <name evidence="2" type="ORF">B7H23_15095</name>
</gene>
<evidence type="ECO:0000313" key="2">
    <source>
        <dbReference type="EMBL" id="OXS99472.1"/>
    </source>
</evidence>
<keyword evidence="3" id="KW-1185">Reference proteome</keyword>
<evidence type="ECO:0000313" key="3">
    <source>
        <dbReference type="Proteomes" id="UP000215405"/>
    </source>
</evidence>
<sequence length="106" mass="11684">MRRLPVFLARTAEDDLAAIGHLIIDNGADPLVAVRYLQRIRARCRTIGDAPRGGVERSDLGEGIRLVPFERSAVILYRIEDDQVLIETVIYGGRDYAALIGTPPSP</sequence>
<protein>
    <submittedName>
        <fullName evidence="2">Plasmid stabilization protein</fullName>
    </submittedName>
</protein>
<keyword evidence="1" id="KW-1277">Toxin-antitoxin system</keyword>
<dbReference type="InterPro" id="IPR007712">
    <property type="entry name" value="RelE/ParE_toxin"/>
</dbReference>
<dbReference type="Pfam" id="PF05016">
    <property type="entry name" value="ParE_toxin"/>
    <property type="match status" value="1"/>
</dbReference>
<dbReference type="Gene3D" id="3.30.2310.20">
    <property type="entry name" value="RelE-like"/>
    <property type="match status" value="1"/>
</dbReference>
<organism evidence="2 3">
    <name type="scientific">Notoacmeibacter marinus</name>
    <dbReference type="NCBI Taxonomy" id="1876515"/>
    <lineage>
        <taxon>Bacteria</taxon>
        <taxon>Pseudomonadati</taxon>
        <taxon>Pseudomonadota</taxon>
        <taxon>Alphaproteobacteria</taxon>
        <taxon>Hyphomicrobiales</taxon>
        <taxon>Notoacmeibacteraceae</taxon>
        <taxon>Notoacmeibacter</taxon>
    </lineage>
</organism>
<dbReference type="Proteomes" id="UP000215405">
    <property type="component" value="Unassembled WGS sequence"/>
</dbReference>
<proteinExistence type="predicted"/>
<evidence type="ECO:0000256" key="1">
    <source>
        <dbReference type="ARBA" id="ARBA00022649"/>
    </source>
</evidence>